<sequence length="263" mass="29040">MTGMLQGEHITVRYGSFTVVDDLSFRLEEGQWLMLAGPNGAGKSTLIETIAQGTPYTGSIRWQDEDIRALKAASLAQKIGVLAQKNNVGYAYTVEEVVGLGRYAYKAGLFSGRDDDGKAAVEKALEITGLTELRHASMLTLSGGEMQRVFLAQVFAQNPQVLILDEPANHLDLKYQQHIFSLIQEWLAQPGRAVLSVVHDLSLARRYGTHAILLDHGKTVSQGTISDVMTPDNLKQVYGMDVYAWMRDMLSQWQEPSQPDTGI</sequence>
<keyword evidence="1" id="KW-0547">Nucleotide-binding</keyword>
<gene>
    <name evidence="1" type="ORF">JYE49_01010</name>
</gene>
<evidence type="ECO:0000313" key="2">
    <source>
        <dbReference type="Proteomes" id="UP000682782"/>
    </source>
</evidence>
<accession>A0AC61MX93</accession>
<evidence type="ECO:0000313" key="1">
    <source>
        <dbReference type="EMBL" id="QUC67322.1"/>
    </source>
</evidence>
<protein>
    <submittedName>
        <fullName evidence="1">ABC transporter ATP-binding protein</fullName>
    </submittedName>
</protein>
<reference evidence="1" key="1">
    <citation type="submission" date="2021-01" db="EMBL/GenBank/DDBJ databases">
        <title>Complete genome sequence of Clostridiales bacterium R-7.</title>
        <authorList>
            <person name="Mahoney-Kurpe S.C."/>
            <person name="Palevich N."/>
            <person name="Koike S."/>
            <person name="Moon C.D."/>
            <person name="Attwood G.T."/>
        </authorList>
    </citation>
    <scope>NUCLEOTIDE SEQUENCE</scope>
    <source>
        <strain evidence="1">R-7</strain>
    </source>
</reference>
<proteinExistence type="predicted"/>
<dbReference type="EMBL" id="CP068393">
    <property type="protein sequence ID" value="QUC67322.1"/>
    <property type="molecule type" value="Genomic_DNA"/>
</dbReference>
<organism evidence="1 2">
    <name type="scientific">Aristaeella hokkaidonensis</name>
    <dbReference type="NCBI Taxonomy" id="3046382"/>
    <lineage>
        <taxon>Bacteria</taxon>
        <taxon>Bacillati</taxon>
        <taxon>Bacillota</taxon>
        <taxon>Clostridia</taxon>
        <taxon>Eubacteriales</taxon>
        <taxon>Aristaeellaceae</taxon>
        <taxon>Aristaeella</taxon>
    </lineage>
</organism>
<dbReference type="Proteomes" id="UP000682782">
    <property type="component" value="Chromosome"/>
</dbReference>
<keyword evidence="1" id="KW-0067">ATP-binding</keyword>
<keyword evidence="2" id="KW-1185">Reference proteome</keyword>
<name>A0AC61MX93_9FIRM</name>